<protein>
    <submittedName>
        <fullName evidence="1">Uncharacterized protein</fullName>
    </submittedName>
</protein>
<proteinExistence type="predicted"/>
<dbReference type="EMBL" id="NQVE01000200">
    <property type="protein sequence ID" value="RAL39603.1"/>
    <property type="molecule type" value="Genomic_DNA"/>
</dbReference>
<reference evidence="1 2" key="1">
    <citation type="submission" date="2018-06" db="EMBL/GenBank/DDBJ databases">
        <title>The Genome of Cuscuta australis (Dodder) Provides Insight into the Evolution of Plant Parasitism.</title>
        <authorList>
            <person name="Liu H."/>
        </authorList>
    </citation>
    <scope>NUCLEOTIDE SEQUENCE [LARGE SCALE GENOMIC DNA]</scope>
    <source>
        <strain evidence="2">cv. Yunnan</strain>
        <tissue evidence="1">Vines</tissue>
    </source>
</reference>
<comment type="caution">
    <text evidence="1">The sequence shown here is derived from an EMBL/GenBank/DDBJ whole genome shotgun (WGS) entry which is preliminary data.</text>
</comment>
<accession>A0A328D6Q0</accession>
<sequence length="110" mass="12715">MVAFCVDETLTTVYLYKHFMSVETYIHPHIYTQTLVFEFCLSFDLMKFIKKVLKSFNFIVLKEEENVVKHIGGSISFEVIRAFAMEAVNFRRAGRRGRQTGGLAVGNILR</sequence>
<gene>
    <name evidence="1" type="ORF">DM860_003136</name>
</gene>
<dbReference type="Proteomes" id="UP000249390">
    <property type="component" value="Unassembled WGS sequence"/>
</dbReference>
<name>A0A328D6Q0_9ASTE</name>
<dbReference type="AlphaFoldDB" id="A0A328D6Q0"/>
<evidence type="ECO:0000313" key="1">
    <source>
        <dbReference type="EMBL" id="RAL39603.1"/>
    </source>
</evidence>
<evidence type="ECO:0000313" key="2">
    <source>
        <dbReference type="Proteomes" id="UP000249390"/>
    </source>
</evidence>
<keyword evidence="2" id="KW-1185">Reference proteome</keyword>
<organism evidence="1 2">
    <name type="scientific">Cuscuta australis</name>
    <dbReference type="NCBI Taxonomy" id="267555"/>
    <lineage>
        <taxon>Eukaryota</taxon>
        <taxon>Viridiplantae</taxon>
        <taxon>Streptophyta</taxon>
        <taxon>Embryophyta</taxon>
        <taxon>Tracheophyta</taxon>
        <taxon>Spermatophyta</taxon>
        <taxon>Magnoliopsida</taxon>
        <taxon>eudicotyledons</taxon>
        <taxon>Gunneridae</taxon>
        <taxon>Pentapetalae</taxon>
        <taxon>asterids</taxon>
        <taxon>lamiids</taxon>
        <taxon>Solanales</taxon>
        <taxon>Convolvulaceae</taxon>
        <taxon>Cuscuteae</taxon>
        <taxon>Cuscuta</taxon>
        <taxon>Cuscuta subgen. Grammica</taxon>
        <taxon>Cuscuta sect. Cleistogrammica</taxon>
    </lineage>
</organism>